<evidence type="ECO:0000256" key="2">
    <source>
        <dbReference type="ARBA" id="ARBA00023125"/>
    </source>
</evidence>
<dbReference type="Gene3D" id="2.60.120.10">
    <property type="entry name" value="Jelly Rolls"/>
    <property type="match status" value="1"/>
</dbReference>
<dbReference type="InterPro" id="IPR018490">
    <property type="entry name" value="cNMP-bd_dom_sf"/>
</dbReference>
<dbReference type="InterPro" id="IPR012318">
    <property type="entry name" value="HTH_CRP"/>
</dbReference>
<keyword evidence="3" id="KW-0804">Transcription</keyword>
<evidence type="ECO:0000313" key="7">
    <source>
        <dbReference type="Proteomes" id="UP001156140"/>
    </source>
</evidence>
<name>A0AA41QLT6_9HYPH</name>
<evidence type="ECO:0000259" key="5">
    <source>
        <dbReference type="PROSITE" id="PS51063"/>
    </source>
</evidence>
<dbReference type="InterPro" id="IPR036390">
    <property type="entry name" value="WH_DNA-bd_sf"/>
</dbReference>
<dbReference type="SUPFAM" id="SSF51206">
    <property type="entry name" value="cAMP-binding domain-like"/>
    <property type="match status" value="1"/>
</dbReference>
<feature type="region of interest" description="Disordered" evidence="4">
    <location>
        <begin position="248"/>
        <end position="267"/>
    </location>
</feature>
<protein>
    <submittedName>
        <fullName evidence="6">Crp/Fnr family transcriptional regulator</fullName>
    </submittedName>
</protein>
<reference evidence="6" key="1">
    <citation type="submission" date="2022-03" db="EMBL/GenBank/DDBJ databases">
        <title>The complete genome sequence of a Methyloterrigena soli.</title>
        <authorList>
            <person name="Zi Z."/>
        </authorList>
    </citation>
    <scope>NUCLEOTIDE SEQUENCE</scope>
    <source>
        <strain evidence="6">M48</strain>
    </source>
</reference>
<proteinExistence type="predicted"/>
<dbReference type="PROSITE" id="PS51063">
    <property type="entry name" value="HTH_CRP_2"/>
    <property type="match status" value="1"/>
</dbReference>
<sequence>MNALGSELLHFFRFDELPDKGSEAAAFAAETLDARVRVYSPATPILREGERSFCVRFLKTGWAYSDTQLRDGTRQIVDIYVAGDLLEPPTVAGHSRVSVRAVDYTTVIEIPFSGLAPLVKRWPAIGDRFAAAAARHDAIHVERLISLGKRDATARTAHLLLELAERVQPASAEIEVEFPCPLTQIDLADALGMTAIHFNRTLRDLRLLGLVVMRKGTVVISNRFRLAQLAEFSPEYLQRRPFDWWQEPAPTPEIGTGTDPGQRKAHL</sequence>
<dbReference type="Pfam" id="PF00027">
    <property type="entry name" value="cNMP_binding"/>
    <property type="match status" value="1"/>
</dbReference>
<dbReference type="InterPro" id="IPR000595">
    <property type="entry name" value="cNMP-bd_dom"/>
</dbReference>
<evidence type="ECO:0000313" key="6">
    <source>
        <dbReference type="EMBL" id="MCI0126818.1"/>
    </source>
</evidence>
<keyword evidence="2" id="KW-0238">DNA-binding</keyword>
<keyword evidence="1" id="KW-0805">Transcription regulation</keyword>
<evidence type="ECO:0000256" key="1">
    <source>
        <dbReference type="ARBA" id="ARBA00023015"/>
    </source>
</evidence>
<keyword evidence="7" id="KW-1185">Reference proteome</keyword>
<evidence type="ECO:0000256" key="4">
    <source>
        <dbReference type="SAM" id="MobiDB-lite"/>
    </source>
</evidence>
<gene>
    <name evidence="6" type="ORF">ML536_08260</name>
</gene>
<dbReference type="SUPFAM" id="SSF46785">
    <property type="entry name" value="Winged helix' DNA-binding domain"/>
    <property type="match status" value="1"/>
</dbReference>
<dbReference type="AlphaFoldDB" id="A0AA41QLT6"/>
<dbReference type="CDD" id="cd00038">
    <property type="entry name" value="CAP_ED"/>
    <property type="match status" value="1"/>
</dbReference>
<dbReference type="InterPro" id="IPR014710">
    <property type="entry name" value="RmlC-like_jellyroll"/>
</dbReference>
<dbReference type="GO" id="GO:0006355">
    <property type="term" value="P:regulation of DNA-templated transcription"/>
    <property type="evidence" value="ECO:0007669"/>
    <property type="project" value="InterPro"/>
</dbReference>
<dbReference type="Pfam" id="PF13545">
    <property type="entry name" value="HTH_Crp_2"/>
    <property type="match status" value="1"/>
</dbReference>
<comment type="caution">
    <text evidence="6">The sequence shown here is derived from an EMBL/GenBank/DDBJ whole genome shotgun (WGS) entry which is preliminary data.</text>
</comment>
<feature type="domain" description="HTH crp-type" evidence="5">
    <location>
        <begin position="150"/>
        <end position="224"/>
    </location>
</feature>
<dbReference type="Proteomes" id="UP001156140">
    <property type="component" value="Unassembled WGS sequence"/>
</dbReference>
<dbReference type="GO" id="GO:0003677">
    <property type="term" value="F:DNA binding"/>
    <property type="evidence" value="ECO:0007669"/>
    <property type="project" value="UniProtKB-KW"/>
</dbReference>
<dbReference type="RefSeq" id="WP_052152391.1">
    <property type="nucleotide sequence ID" value="NZ_CP068983.1"/>
</dbReference>
<accession>A0AA41QLT6</accession>
<organism evidence="6 7">
    <name type="scientific">Paradevosia shaoguanensis</name>
    <dbReference type="NCBI Taxonomy" id="1335043"/>
    <lineage>
        <taxon>Bacteria</taxon>
        <taxon>Pseudomonadati</taxon>
        <taxon>Pseudomonadota</taxon>
        <taxon>Alphaproteobacteria</taxon>
        <taxon>Hyphomicrobiales</taxon>
        <taxon>Devosiaceae</taxon>
        <taxon>Paradevosia</taxon>
    </lineage>
</organism>
<evidence type="ECO:0000256" key="3">
    <source>
        <dbReference type="ARBA" id="ARBA00023163"/>
    </source>
</evidence>
<dbReference type="EMBL" id="JALAZD010000001">
    <property type="protein sequence ID" value="MCI0126818.1"/>
    <property type="molecule type" value="Genomic_DNA"/>
</dbReference>